<accession>A0A2J6SUD6</accession>
<feature type="non-terminal residue" evidence="1">
    <location>
        <position position="142"/>
    </location>
</feature>
<protein>
    <submittedName>
        <fullName evidence="1">Uncharacterized protein</fullName>
    </submittedName>
</protein>
<sequence length="142" mass="16193">TIDTIQDAFHEYGTVFGPGLILFVFEKTQKGSKLRELCIAANVIHIDRGCGQLREELMMAAMLTEDFLSEMMKWISRNFVMFGRRQAEGFNPAKPTQGFSMLNRKKLCPCHFHKHTSSKDAHKGHKKCAVPYNKCGHSEKDD</sequence>
<evidence type="ECO:0000313" key="2">
    <source>
        <dbReference type="Proteomes" id="UP000235371"/>
    </source>
</evidence>
<dbReference type="EMBL" id="KZ613865">
    <property type="protein sequence ID" value="PMD54380.1"/>
    <property type="molecule type" value="Genomic_DNA"/>
</dbReference>
<dbReference type="OrthoDB" id="1022638at2759"/>
<dbReference type="Proteomes" id="UP000235371">
    <property type="component" value="Unassembled WGS sequence"/>
</dbReference>
<name>A0A2J6SUD6_9HELO</name>
<proteinExistence type="predicted"/>
<dbReference type="AlphaFoldDB" id="A0A2J6SUD6"/>
<organism evidence="1 2">
    <name type="scientific">Hyaloscypha bicolor E</name>
    <dbReference type="NCBI Taxonomy" id="1095630"/>
    <lineage>
        <taxon>Eukaryota</taxon>
        <taxon>Fungi</taxon>
        <taxon>Dikarya</taxon>
        <taxon>Ascomycota</taxon>
        <taxon>Pezizomycotina</taxon>
        <taxon>Leotiomycetes</taxon>
        <taxon>Helotiales</taxon>
        <taxon>Hyaloscyphaceae</taxon>
        <taxon>Hyaloscypha</taxon>
        <taxon>Hyaloscypha bicolor</taxon>
    </lineage>
</organism>
<reference evidence="1 2" key="1">
    <citation type="submission" date="2016-04" db="EMBL/GenBank/DDBJ databases">
        <title>A degradative enzymes factory behind the ericoid mycorrhizal symbiosis.</title>
        <authorList>
            <consortium name="DOE Joint Genome Institute"/>
            <person name="Martino E."/>
            <person name="Morin E."/>
            <person name="Grelet G."/>
            <person name="Kuo A."/>
            <person name="Kohler A."/>
            <person name="Daghino S."/>
            <person name="Barry K."/>
            <person name="Choi C."/>
            <person name="Cichocki N."/>
            <person name="Clum A."/>
            <person name="Copeland A."/>
            <person name="Hainaut M."/>
            <person name="Haridas S."/>
            <person name="Labutti K."/>
            <person name="Lindquist E."/>
            <person name="Lipzen A."/>
            <person name="Khouja H.-R."/>
            <person name="Murat C."/>
            <person name="Ohm R."/>
            <person name="Olson A."/>
            <person name="Spatafora J."/>
            <person name="Veneault-Fourrey C."/>
            <person name="Henrissat B."/>
            <person name="Grigoriev I."/>
            <person name="Martin F."/>
            <person name="Perotto S."/>
        </authorList>
    </citation>
    <scope>NUCLEOTIDE SEQUENCE [LARGE SCALE GENOMIC DNA]</scope>
    <source>
        <strain evidence="1 2">E</strain>
    </source>
</reference>
<dbReference type="RefSeq" id="XP_024731284.1">
    <property type="nucleotide sequence ID" value="XM_024873372.1"/>
</dbReference>
<feature type="non-terminal residue" evidence="1">
    <location>
        <position position="1"/>
    </location>
</feature>
<dbReference type="InParanoid" id="A0A2J6SUD6"/>
<keyword evidence="2" id="KW-1185">Reference proteome</keyword>
<dbReference type="GeneID" id="36581452"/>
<gene>
    <name evidence="1" type="ORF">K444DRAFT_503557</name>
</gene>
<evidence type="ECO:0000313" key="1">
    <source>
        <dbReference type="EMBL" id="PMD54380.1"/>
    </source>
</evidence>